<keyword evidence="2" id="KW-1003">Cell membrane</keyword>
<keyword evidence="4 7" id="KW-1133">Transmembrane helix</keyword>
<sequence>MRILFQIRPILAALRSHKTAVLLLVLEIALTMAVLGNLVFIVYGTMQRSHTPTGVAESQIGVIQSIGVIGQDNPGTAAGNIAVLRAVPGVMEAAYGGPPLWYAGANPIFLDPARKQAAAQAYEFQGSQGLVSTLGLRVIRGQLLQQDQLPVAAKITDSTEFPVLVTQALAAHLFPSGGALGHLIYDGGSNPMRIVGIVDHLRGGITGRTNDDYSIVAEYLVGAQNLGGGFMIRVKDPAQLPRVLRAAAAALQKANPGHVQSKLFTMAELRANYFKSDLAAGRMLVAIIFILLVVTALGVSGLASFWVQQRRRQIGMRRALGATRGDILHYFQMENLLIVSGGVLLGALFAYALNLFLMHRFELAHLPSHYLVVGALALWLLGQLAVLGPALRAAAVPPVVATRSV</sequence>
<dbReference type="Pfam" id="PF02687">
    <property type="entry name" value="FtsX"/>
    <property type="match status" value="1"/>
</dbReference>
<comment type="similarity">
    <text evidence="6">Belongs to the ABC-4 integral membrane protein family.</text>
</comment>
<keyword evidence="5 7" id="KW-0472">Membrane</keyword>
<accession>A0ABV4AT23</accession>
<evidence type="ECO:0000256" key="7">
    <source>
        <dbReference type="SAM" id="Phobius"/>
    </source>
</evidence>
<dbReference type="PANTHER" id="PTHR30572">
    <property type="entry name" value="MEMBRANE COMPONENT OF TRANSPORTER-RELATED"/>
    <property type="match status" value="1"/>
</dbReference>
<keyword evidence="10" id="KW-1185">Reference proteome</keyword>
<dbReference type="PANTHER" id="PTHR30572:SF4">
    <property type="entry name" value="ABC TRANSPORTER PERMEASE YTRF"/>
    <property type="match status" value="1"/>
</dbReference>
<evidence type="ECO:0000256" key="3">
    <source>
        <dbReference type="ARBA" id="ARBA00022692"/>
    </source>
</evidence>
<feature type="transmembrane region" description="Helical" evidence="7">
    <location>
        <begin position="336"/>
        <end position="357"/>
    </location>
</feature>
<organism evidence="9 10">
    <name type="scientific">Rhodanobacter humi</name>
    <dbReference type="NCBI Taxonomy" id="1888173"/>
    <lineage>
        <taxon>Bacteria</taxon>
        <taxon>Pseudomonadati</taxon>
        <taxon>Pseudomonadota</taxon>
        <taxon>Gammaproteobacteria</taxon>
        <taxon>Lysobacterales</taxon>
        <taxon>Rhodanobacteraceae</taxon>
        <taxon>Rhodanobacter</taxon>
    </lineage>
</organism>
<evidence type="ECO:0000313" key="9">
    <source>
        <dbReference type="EMBL" id="MEY2183447.1"/>
    </source>
</evidence>
<evidence type="ECO:0000256" key="1">
    <source>
        <dbReference type="ARBA" id="ARBA00004651"/>
    </source>
</evidence>
<protein>
    <submittedName>
        <fullName evidence="9">ABC transporter permease</fullName>
    </submittedName>
</protein>
<reference evidence="9 10" key="1">
    <citation type="submission" date="2024-07" db="EMBL/GenBank/DDBJ databases">
        <title>Molecular mechanisms and environmental adaptations of flagellar loss and biofilm growth of Rhodanobacter under environmental stress.</title>
        <authorList>
            <person name="Chen M."/>
        </authorList>
    </citation>
    <scope>NUCLEOTIDE SEQUENCE [LARGE SCALE GENOMIC DNA]</scope>
    <source>
        <strain evidence="9 10">RS22</strain>
    </source>
</reference>
<feature type="domain" description="ABC3 transporter permease C-terminal" evidence="8">
    <location>
        <begin position="286"/>
        <end position="397"/>
    </location>
</feature>
<evidence type="ECO:0000256" key="5">
    <source>
        <dbReference type="ARBA" id="ARBA00023136"/>
    </source>
</evidence>
<feature type="transmembrane region" description="Helical" evidence="7">
    <location>
        <begin position="283"/>
        <end position="307"/>
    </location>
</feature>
<evidence type="ECO:0000313" key="10">
    <source>
        <dbReference type="Proteomes" id="UP001562159"/>
    </source>
</evidence>
<keyword evidence="3 7" id="KW-0812">Transmembrane</keyword>
<comment type="subcellular location">
    <subcellularLocation>
        <location evidence="1">Cell membrane</location>
        <topology evidence="1">Multi-pass membrane protein</topology>
    </subcellularLocation>
</comment>
<proteinExistence type="inferred from homology"/>
<evidence type="ECO:0000256" key="4">
    <source>
        <dbReference type="ARBA" id="ARBA00022989"/>
    </source>
</evidence>
<evidence type="ECO:0000259" key="8">
    <source>
        <dbReference type="Pfam" id="PF02687"/>
    </source>
</evidence>
<dbReference type="EMBL" id="JBGBPY010000001">
    <property type="protein sequence ID" value="MEY2183447.1"/>
    <property type="molecule type" value="Genomic_DNA"/>
</dbReference>
<comment type="caution">
    <text evidence="9">The sequence shown here is derived from an EMBL/GenBank/DDBJ whole genome shotgun (WGS) entry which is preliminary data.</text>
</comment>
<gene>
    <name evidence="9" type="ORF">AB7878_13570</name>
</gene>
<feature type="transmembrane region" description="Helical" evidence="7">
    <location>
        <begin position="21"/>
        <end position="43"/>
    </location>
</feature>
<dbReference type="InterPro" id="IPR003838">
    <property type="entry name" value="ABC3_permease_C"/>
</dbReference>
<name>A0ABV4AT23_9GAMM</name>
<evidence type="ECO:0000256" key="6">
    <source>
        <dbReference type="ARBA" id="ARBA00038076"/>
    </source>
</evidence>
<feature type="transmembrane region" description="Helical" evidence="7">
    <location>
        <begin position="369"/>
        <end position="387"/>
    </location>
</feature>
<dbReference type="InterPro" id="IPR050250">
    <property type="entry name" value="Macrolide_Exporter_MacB"/>
</dbReference>
<evidence type="ECO:0000256" key="2">
    <source>
        <dbReference type="ARBA" id="ARBA00022475"/>
    </source>
</evidence>
<dbReference type="Proteomes" id="UP001562159">
    <property type="component" value="Unassembled WGS sequence"/>
</dbReference>